<feature type="domain" description="Glutaredoxin" evidence="1">
    <location>
        <begin position="2"/>
        <end position="31"/>
    </location>
</feature>
<evidence type="ECO:0000313" key="3">
    <source>
        <dbReference type="Proteomes" id="UP000724657"/>
    </source>
</evidence>
<organism evidence="2 3">
    <name type="scientific">Candidatus Fusobacterium pullicola</name>
    <dbReference type="NCBI Taxonomy" id="2838601"/>
    <lineage>
        <taxon>Bacteria</taxon>
        <taxon>Fusobacteriati</taxon>
        <taxon>Fusobacteriota</taxon>
        <taxon>Fusobacteriia</taxon>
        <taxon>Fusobacteriales</taxon>
        <taxon>Fusobacteriaceae</taxon>
        <taxon>Fusobacterium</taxon>
    </lineage>
</organism>
<evidence type="ECO:0000313" key="2">
    <source>
        <dbReference type="EMBL" id="MBU3842608.1"/>
    </source>
</evidence>
<name>A0A9E2NXC4_9FUSO</name>
<sequence>MIKVYGKANCSKCQTLKNILDEKKVNYEYIEDLKTLMMVASKARIMSAPIVEKDEVIYTMEQFLEVL</sequence>
<dbReference type="EMBL" id="JAHLFN010000064">
    <property type="protein sequence ID" value="MBU3842608.1"/>
    <property type="molecule type" value="Genomic_DNA"/>
</dbReference>
<dbReference type="InterPro" id="IPR036249">
    <property type="entry name" value="Thioredoxin-like_sf"/>
</dbReference>
<dbReference type="AlphaFoldDB" id="A0A9E2NXC4"/>
<gene>
    <name evidence="2" type="ORF">IAA47_06485</name>
</gene>
<dbReference type="Gene3D" id="3.40.30.10">
    <property type="entry name" value="Glutaredoxin"/>
    <property type="match status" value="1"/>
</dbReference>
<dbReference type="InterPro" id="IPR002109">
    <property type="entry name" value="Glutaredoxin"/>
</dbReference>
<proteinExistence type="predicted"/>
<dbReference type="SUPFAM" id="SSF52833">
    <property type="entry name" value="Thioredoxin-like"/>
    <property type="match status" value="1"/>
</dbReference>
<dbReference type="Pfam" id="PF00462">
    <property type="entry name" value="Glutaredoxin"/>
    <property type="match status" value="1"/>
</dbReference>
<accession>A0A9E2NXC4</accession>
<reference evidence="2" key="1">
    <citation type="journal article" date="2021" name="PeerJ">
        <title>Extensive microbial diversity within the chicken gut microbiome revealed by metagenomics and culture.</title>
        <authorList>
            <person name="Gilroy R."/>
            <person name="Ravi A."/>
            <person name="Getino M."/>
            <person name="Pursley I."/>
            <person name="Horton D.L."/>
            <person name="Alikhan N.F."/>
            <person name="Baker D."/>
            <person name="Gharbi K."/>
            <person name="Hall N."/>
            <person name="Watson M."/>
            <person name="Adriaenssens E.M."/>
            <person name="Foster-Nyarko E."/>
            <person name="Jarju S."/>
            <person name="Secka A."/>
            <person name="Antonio M."/>
            <person name="Oren A."/>
            <person name="Chaudhuri R.R."/>
            <person name="La Ragione R."/>
            <person name="Hildebrand F."/>
            <person name="Pallen M.J."/>
        </authorList>
    </citation>
    <scope>NUCLEOTIDE SEQUENCE</scope>
    <source>
        <strain evidence="2">A6-441</strain>
    </source>
</reference>
<comment type="caution">
    <text evidence="2">The sequence shown here is derived from an EMBL/GenBank/DDBJ whole genome shotgun (WGS) entry which is preliminary data.</text>
</comment>
<reference evidence="2" key="2">
    <citation type="submission" date="2021-04" db="EMBL/GenBank/DDBJ databases">
        <authorList>
            <person name="Gilroy R."/>
        </authorList>
    </citation>
    <scope>NUCLEOTIDE SEQUENCE</scope>
    <source>
        <strain evidence="2">A6-441</strain>
    </source>
</reference>
<dbReference type="Proteomes" id="UP000724657">
    <property type="component" value="Unassembled WGS sequence"/>
</dbReference>
<protein>
    <submittedName>
        <fullName evidence="2">Glutaredoxin family protein</fullName>
    </submittedName>
</protein>
<evidence type="ECO:0000259" key="1">
    <source>
        <dbReference type="Pfam" id="PF00462"/>
    </source>
</evidence>